<dbReference type="HOGENOM" id="CLU_1958007_0_0_6"/>
<gene>
    <name evidence="1" type="ORF">A628_00786</name>
</gene>
<evidence type="ECO:0000313" key="2">
    <source>
        <dbReference type="Proteomes" id="UP000018534"/>
    </source>
</evidence>
<comment type="caution">
    <text evidence="1">The sequence shown here is derived from an EMBL/GenBank/DDBJ whole genome shotgun (WGS) entry which is preliminary data.</text>
</comment>
<name>V7IW91_SALET</name>
<dbReference type="EMBL" id="AZGR01000015">
    <property type="protein sequence ID" value="ETA89162.1"/>
    <property type="molecule type" value="Genomic_DNA"/>
</dbReference>
<organism evidence="1 2">
    <name type="scientific">Salmonella enterica subsp. enterica serovar Cubana str. 76814</name>
    <dbReference type="NCBI Taxonomy" id="1192560"/>
    <lineage>
        <taxon>Bacteria</taxon>
        <taxon>Pseudomonadati</taxon>
        <taxon>Pseudomonadota</taxon>
        <taxon>Gammaproteobacteria</taxon>
        <taxon>Enterobacterales</taxon>
        <taxon>Enterobacteriaceae</taxon>
        <taxon>Salmonella</taxon>
    </lineage>
</organism>
<reference evidence="1 2" key="1">
    <citation type="journal article" date="2014" name="Genome Announc.">
        <title>Whole-Genome Sequencing of Salmonella enterica subsp. enterica Serovar Cubana Strains Isolated from Agricultural Sources.</title>
        <authorList>
            <person name="Benahmed F.H."/>
            <person name="Gopinath G.R."/>
            <person name="Wang H."/>
            <person name="Jean-Gilles Beaubrun J."/>
            <person name="Grim C."/>
            <person name="Cheng C.M."/>
            <person name="McClelland M."/>
            <person name="Ayers S."/>
            <person name="Abbott J."/>
            <person name="Desai P."/>
            <person name="Frye J.G."/>
            <person name="Weinstock G."/>
            <person name="Hammack T.S."/>
            <person name="Hanes D.E."/>
            <person name="Rasmussen M.A."/>
            <person name="Davidson M.K."/>
        </authorList>
    </citation>
    <scope>NUCLEOTIDE SEQUENCE [LARGE SCALE GENOMIC DNA]</scope>
    <source>
        <strain evidence="1">76814</strain>
    </source>
</reference>
<protein>
    <submittedName>
        <fullName evidence="1">Uncharacterized protein</fullName>
    </submittedName>
</protein>
<evidence type="ECO:0000313" key="1">
    <source>
        <dbReference type="EMBL" id="ETA89162.1"/>
    </source>
</evidence>
<sequence length="128" mass="14210">MAFRIGMHADMTLIEVRHHGFRQRAGMFGLIDKFRVDRLFAHQNRDAGALGFIILTGDVQDVRADNGAGLRQDLGQSVGVIEFIDIGDIAIALFCGFGVADIVNTKTQAFRQIVKAMQFQLFQFLSPP</sequence>
<dbReference type="Proteomes" id="UP000018534">
    <property type="component" value="Unassembled WGS sequence"/>
</dbReference>
<proteinExistence type="predicted"/>
<dbReference type="AlphaFoldDB" id="V7IW91"/>
<accession>V7IW91</accession>